<dbReference type="AlphaFoldDB" id="A0AA35VRV9"/>
<evidence type="ECO:0000313" key="2">
    <source>
        <dbReference type="Proteomes" id="UP001177003"/>
    </source>
</evidence>
<reference evidence="1" key="1">
    <citation type="submission" date="2023-04" db="EMBL/GenBank/DDBJ databases">
        <authorList>
            <person name="Vijverberg K."/>
            <person name="Xiong W."/>
            <person name="Schranz E."/>
        </authorList>
    </citation>
    <scope>NUCLEOTIDE SEQUENCE</scope>
</reference>
<protein>
    <submittedName>
        <fullName evidence="1">Uncharacterized protein</fullName>
    </submittedName>
</protein>
<dbReference type="EMBL" id="OX465086">
    <property type="protein sequence ID" value="CAI9265288.1"/>
    <property type="molecule type" value="Genomic_DNA"/>
</dbReference>
<organism evidence="1 2">
    <name type="scientific">Lactuca saligna</name>
    <name type="common">Willowleaf lettuce</name>
    <dbReference type="NCBI Taxonomy" id="75948"/>
    <lineage>
        <taxon>Eukaryota</taxon>
        <taxon>Viridiplantae</taxon>
        <taxon>Streptophyta</taxon>
        <taxon>Embryophyta</taxon>
        <taxon>Tracheophyta</taxon>
        <taxon>Spermatophyta</taxon>
        <taxon>Magnoliopsida</taxon>
        <taxon>eudicotyledons</taxon>
        <taxon>Gunneridae</taxon>
        <taxon>Pentapetalae</taxon>
        <taxon>asterids</taxon>
        <taxon>campanulids</taxon>
        <taxon>Asterales</taxon>
        <taxon>Asteraceae</taxon>
        <taxon>Cichorioideae</taxon>
        <taxon>Cichorieae</taxon>
        <taxon>Lactucinae</taxon>
        <taxon>Lactuca</taxon>
    </lineage>
</organism>
<sequence>MESRIPIMLEWNMNIFSLIYSLDLFPQKLMLEEQTTKFEWRLLATLFFYNAQRDSSPKEPHVASPLAPISGLAPPLVLSRHLVIGRRFSSAIARTILDVIATHCLCLSESLTISLCNVIGSVNGLICFTTSSWTLLQCVRSFGWKALCDVEGKRSPE</sequence>
<gene>
    <name evidence="1" type="ORF">LSALG_LOCUS5902</name>
</gene>
<name>A0AA35VRV9_LACSI</name>
<accession>A0AA35VRV9</accession>
<dbReference type="Proteomes" id="UP001177003">
    <property type="component" value="Chromosome 0"/>
</dbReference>
<keyword evidence="2" id="KW-1185">Reference proteome</keyword>
<evidence type="ECO:0000313" key="1">
    <source>
        <dbReference type="EMBL" id="CAI9265288.1"/>
    </source>
</evidence>
<proteinExistence type="predicted"/>